<evidence type="ECO:0008006" key="4">
    <source>
        <dbReference type="Google" id="ProtNLM"/>
    </source>
</evidence>
<organism evidence="2 3">
    <name type="scientific">Turnera subulata</name>
    <dbReference type="NCBI Taxonomy" id="218843"/>
    <lineage>
        <taxon>Eukaryota</taxon>
        <taxon>Viridiplantae</taxon>
        <taxon>Streptophyta</taxon>
        <taxon>Embryophyta</taxon>
        <taxon>Tracheophyta</taxon>
        <taxon>Spermatophyta</taxon>
        <taxon>Magnoliopsida</taxon>
        <taxon>eudicotyledons</taxon>
        <taxon>Gunneridae</taxon>
        <taxon>Pentapetalae</taxon>
        <taxon>rosids</taxon>
        <taxon>fabids</taxon>
        <taxon>Malpighiales</taxon>
        <taxon>Passifloraceae</taxon>
        <taxon>Turnera</taxon>
    </lineage>
</organism>
<keyword evidence="3" id="KW-1185">Reference proteome</keyword>
<feature type="signal peptide" evidence="1">
    <location>
        <begin position="1"/>
        <end position="27"/>
    </location>
</feature>
<reference evidence="2" key="1">
    <citation type="submission" date="2022-02" db="EMBL/GenBank/DDBJ databases">
        <authorList>
            <person name="Henning P.M."/>
            <person name="McCubbin A.G."/>
            <person name="Shore J.S."/>
        </authorList>
    </citation>
    <scope>NUCLEOTIDE SEQUENCE</scope>
    <source>
        <strain evidence="2">F60SS</strain>
        <tissue evidence="2">Leaves</tissue>
    </source>
</reference>
<dbReference type="OrthoDB" id="1052227at2759"/>
<comment type="caution">
    <text evidence="2">The sequence shown here is derived from an EMBL/GenBank/DDBJ whole genome shotgun (WGS) entry which is preliminary data.</text>
</comment>
<proteinExistence type="predicted"/>
<dbReference type="EMBL" id="JAKUCV010001567">
    <property type="protein sequence ID" value="KAJ4845792.1"/>
    <property type="molecule type" value="Genomic_DNA"/>
</dbReference>
<protein>
    <recommendedName>
        <fullName evidence="4">Neprosin activation peptide domain-containing protein</fullName>
    </recommendedName>
</protein>
<gene>
    <name evidence="2" type="ORF">Tsubulata_027797</name>
</gene>
<dbReference type="Proteomes" id="UP001141552">
    <property type="component" value="Unassembled WGS sequence"/>
</dbReference>
<keyword evidence="1" id="KW-0732">Signal</keyword>
<evidence type="ECO:0000313" key="3">
    <source>
        <dbReference type="Proteomes" id="UP001141552"/>
    </source>
</evidence>
<sequence length="102" mass="11281">MSSNARFFFIVFFYIFLLTLSPPATMSRSIPRAGIVAAARPLKASKAADLVTLKPKTSHEPEGFANTRVENCMPKGFHHTSAPSRYINYHTFGSTLCTTDKP</sequence>
<feature type="chain" id="PRO_5040515655" description="Neprosin activation peptide domain-containing protein" evidence="1">
    <location>
        <begin position="28"/>
        <end position="102"/>
    </location>
</feature>
<evidence type="ECO:0000256" key="1">
    <source>
        <dbReference type="SAM" id="SignalP"/>
    </source>
</evidence>
<reference evidence="2" key="2">
    <citation type="journal article" date="2023" name="Plants (Basel)">
        <title>Annotation of the Turnera subulata (Passifloraceae) Draft Genome Reveals the S-Locus Evolved after the Divergence of Turneroideae from Passifloroideae in a Stepwise Manner.</title>
        <authorList>
            <person name="Henning P.M."/>
            <person name="Roalson E.H."/>
            <person name="Mir W."/>
            <person name="McCubbin A.G."/>
            <person name="Shore J.S."/>
        </authorList>
    </citation>
    <scope>NUCLEOTIDE SEQUENCE</scope>
    <source>
        <strain evidence="2">F60SS</strain>
    </source>
</reference>
<name>A0A9Q0JLY5_9ROSI</name>
<dbReference type="PANTHER" id="PTHR36619">
    <property type="entry name" value="OS04G0208900 PROTEIN"/>
    <property type="match status" value="1"/>
</dbReference>
<dbReference type="PANTHER" id="PTHR36619:SF3">
    <property type="entry name" value="TRANSMEMBRANE PROTEIN"/>
    <property type="match status" value="1"/>
</dbReference>
<accession>A0A9Q0JLY5</accession>
<dbReference type="AlphaFoldDB" id="A0A9Q0JLY5"/>
<evidence type="ECO:0000313" key="2">
    <source>
        <dbReference type="EMBL" id="KAJ4845792.1"/>
    </source>
</evidence>